<reference evidence="2 3" key="1">
    <citation type="journal article" date="2021" name="Elife">
        <title>Chloroplast acquisition without the gene transfer in kleptoplastic sea slugs, Plakobranchus ocellatus.</title>
        <authorList>
            <person name="Maeda T."/>
            <person name="Takahashi S."/>
            <person name="Yoshida T."/>
            <person name="Shimamura S."/>
            <person name="Takaki Y."/>
            <person name="Nagai Y."/>
            <person name="Toyoda A."/>
            <person name="Suzuki Y."/>
            <person name="Arimoto A."/>
            <person name="Ishii H."/>
            <person name="Satoh N."/>
            <person name="Nishiyama T."/>
            <person name="Hasebe M."/>
            <person name="Maruyama T."/>
            <person name="Minagawa J."/>
            <person name="Obokata J."/>
            <person name="Shigenobu S."/>
        </authorList>
    </citation>
    <scope>NUCLEOTIDE SEQUENCE [LARGE SCALE GENOMIC DNA]</scope>
</reference>
<proteinExistence type="predicted"/>
<feature type="transmembrane region" description="Helical" evidence="1">
    <location>
        <begin position="427"/>
        <end position="445"/>
    </location>
</feature>
<feature type="transmembrane region" description="Helical" evidence="1">
    <location>
        <begin position="120"/>
        <end position="141"/>
    </location>
</feature>
<name>A0AAV4DSW1_9GAST</name>
<organism evidence="2 3">
    <name type="scientific">Plakobranchus ocellatus</name>
    <dbReference type="NCBI Taxonomy" id="259542"/>
    <lineage>
        <taxon>Eukaryota</taxon>
        <taxon>Metazoa</taxon>
        <taxon>Spiralia</taxon>
        <taxon>Lophotrochozoa</taxon>
        <taxon>Mollusca</taxon>
        <taxon>Gastropoda</taxon>
        <taxon>Heterobranchia</taxon>
        <taxon>Euthyneura</taxon>
        <taxon>Panpulmonata</taxon>
        <taxon>Sacoglossa</taxon>
        <taxon>Placobranchoidea</taxon>
        <taxon>Plakobranchidae</taxon>
        <taxon>Plakobranchus</taxon>
    </lineage>
</organism>
<dbReference type="Proteomes" id="UP000735302">
    <property type="component" value="Unassembled WGS sequence"/>
</dbReference>
<gene>
    <name evidence="2" type="ORF">PoB_007341100</name>
</gene>
<evidence type="ECO:0000256" key="1">
    <source>
        <dbReference type="SAM" id="Phobius"/>
    </source>
</evidence>
<sequence length="510" mass="57026">MSGEIRDHSIPTDSSNLKSILPTLGDTSDGLRGQFGDSYGDNLCLYGLVGRGGEKEIWKRESGRTDHSKLIPPFLCPCPSITAYWRPPPTWPRLLFCEVPCKLLQLLPCCGPIHRVNSTAILLVVGTTLLAYFVVMDIFLFDRFRSTSLAEDAGTASQAGELYSPFTHLSVTIKYFCLFSSPLPSPFTHLSVKAILSDHPRHYIFTPSTELFNSFTGFTDRLPFISADAVSFTHLLCAFISGKFVASENLSDRRIGVGIFFFRTWLDSLDGIVYRAHAGRHLQYNSGYSSIGYFVDGFVDTLGGYFLSFGVLFYLWKRFGVLPSCMSSSSSSPSLSPATSSREKNSHSVWIKSYSTPSYFKSSPYSSSTTNFLSPHDETEVVLLHTETDKHKVVHINSSNLSSMQIQSSQTVTGKCGQEVNYSRTFLFLKVFAYGVALLVAGGSWDRAVKMYSEVFQVQLTNSTLSMLQFELSHCTSTLAIFFLWRFISGQTLLTYMQLAIFMDRIWVRD</sequence>
<dbReference type="Gene3D" id="1.20.120.1760">
    <property type="match status" value="1"/>
</dbReference>
<keyword evidence="1" id="KW-1133">Transmembrane helix</keyword>
<dbReference type="InterPro" id="IPR043130">
    <property type="entry name" value="CDP-OH_PTrfase_TM_dom"/>
</dbReference>
<comment type="caution">
    <text evidence="2">The sequence shown here is derived from an EMBL/GenBank/DDBJ whole genome shotgun (WGS) entry which is preliminary data.</text>
</comment>
<evidence type="ECO:0000313" key="2">
    <source>
        <dbReference type="EMBL" id="GFO46906.1"/>
    </source>
</evidence>
<protein>
    <submittedName>
        <fullName evidence="2">Ceramide phosphoethanolamine synthase</fullName>
    </submittedName>
</protein>
<dbReference type="EMBL" id="BLXT01008234">
    <property type="protein sequence ID" value="GFO46906.1"/>
    <property type="molecule type" value="Genomic_DNA"/>
</dbReference>
<keyword evidence="1" id="KW-0812">Transmembrane</keyword>
<accession>A0AAV4DSW1</accession>
<dbReference type="AlphaFoldDB" id="A0AAV4DSW1"/>
<evidence type="ECO:0000313" key="3">
    <source>
        <dbReference type="Proteomes" id="UP000735302"/>
    </source>
</evidence>
<keyword evidence="1" id="KW-0472">Membrane</keyword>
<keyword evidence="3" id="KW-1185">Reference proteome</keyword>